<evidence type="ECO:0000313" key="2">
    <source>
        <dbReference type="EMBL" id="OOM15850.1"/>
    </source>
</evidence>
<organism evidence="2 3">
    <name type="scientific">Clostridium saccharobutylicum</name>
    <dbReference type="NCBI Taxonomy" id="169679"/>
    <lineage>
        <taxon>Bacteria</taxon>
        <taxon>Bacillati</taxon>
        <taxon>Bacillota</taxon>
        <taxon>Clostridia</taxon>
        <taxon>Eubacteriales</taxon>
        <taxon>Clostridiaceae</taxon>
        <taxon>Clostridium</taxon>
    </lineage>
</organism>
<feature type="transmembrane region" description="Helical" evidence="1">
    <location>
        <begin position="28"/>
        <end position="48"/>
    </location>
</feature>
<comment type="caution">
    <text evidence="2">The sequence shown here is derived from an EMBL/GenBank/DDBJ whole genome shotgun (WGS) entry which is preliminary data.</text>
</comment>
<feature type="transmembrane region" description="Helical" evidence="1">
    <location>
        <begin position="6"/>
        <end position="21"/>
    </location>
</feature>
<keyword evidence="1" id="KW-0472">Membrane</keyword>
<evidence type="ECO:0000313" key="3">
    <source>
        <dbReference type="Proteomes" id="UP000191154"/>
    </source>
</evidence>
<keyword evidence="1" id="KW-0812">Transmembrane</keyword>
<keyword evidence="1" id="KW-1133">Transmembrane helix</keyword>
<sequence length="65" mass="7223">MLDIITLIGIIIGIILIIYSSKKQNRVLRNIGIFIILICLIYVVPSFLKGFAQGFVEGASSVEFH</sequence>
<evidence type="ECO:0000256" key="1">
    <source>
        <dbReference type="SAM" id="Phobius"/>
    </source>
</evidence>
<name>A0A1S8NHE7_CLOSA</name>
<dbReference type="Proteomes" id="UP000191154">
    <property type="component" value="Unassembled WGS sequence"/>
</dbReference>
<accession>A0A1S8NHE7</accession>
<gene>
    <name evidence="2" type="ORF">CLOSAC_01210</name>
</gene>
<dbReference type="EMBL" id="LZYZ01000001">
    <property type="protein sequence ID" value="OOM15850.1"/>
    <property type="molecule type" value="Genomic_DNA"/>
</dbReference>
<dbReference type="AlphaFoldDB" id="A0A1S8NHE7"/>
<reference evidence="2 3" key="1">
    <citation type="submission" date="2016-05" db="EMBL/GenBank/DDBJ databases">
        <title>Microbial solvent formation.</title>
        <authorList>
            <person name="Poehlein A."/>
            <person name="Montoya Solano J.D."/>
            <person name="Flitsch S."/>
            <person name="Krabben P."/>
            <person name="Duerre P."/>
            <person name="Daniel R."/>
        </authorList>
    </citation>
    <scope>NUCLEOTIDE SEQUENCE [LARGE SCALE GENOMIC DNA]</scope>
    <source>
        <strain evidence="2 3">L1-8</strain>
    </source>
</reference>
<proteinExistence type="predicted"/>
<dbReference type="RefSeq" id="WP_077863631.1">
    <property type="nucleotide sequence ID" value="NZ_LZYZ01000001.1"/>
</dbReference>
<protein>
    <submittedName>
        <fullName evidence="2">Uncharacterized protein</fullName>
    </submittedName>
</protein>